<evidence type="ECO:0000313" key="3">
    <source>
        <dbReference type="EMBL" id="CAF1228408.1"/>
    </source>
</evidence>
<evidence type="ECO:0000313" key="4">
    <source>
        <dbReference type="Proteomes" id="UP000663832"/>
    </source>
</evidence>
<keyword evidence="1" id="KW-0106">Calcium</keyword>
<dbReference type="Pfam" id="PF13499">
    <property type="entry name" value="EF-hand_7"/>
    <property type="match status" value="1"/>
</dbReference>
<feature type="domain" description="EF-hand" evidence="2">
    <location>
        <begin position="22"/>
        <end position="57"/>
    </location>
</feature>
<dbReference type="OrthoDB" id="427950at2759"/>
<dbReference type="EMBL" id="CAJNOM010000207">
    <property type="protein sequence ID" value="CAF1228408.1"/>
    <property type="molecule type" value="Genomic_DNA"/>
</dbReference>
<keyword evidence="4" id="KW-1185">Reference proteome</keyword>
<accession>A0A814YEI1</accession>
<dbReference type="Proteomes" id="UP000663832">
    <property type="component" value="Unassembled WGS sequence"/>
</dbReference>
<dbReference type="InterPro" id="IPR011992">
    <property type="entry name" value="EF-hand-dom_pair"/>
</dbReference>
<dbReference type="InterPro" id="IPR002048">
    <property type="entry name" value="EF_hand_dom"/>
</dbReference>
<reference evidence="3" key="1">
    <citation type="submission" date="2021-02" db="EMBL/GenBank/DDBJ databases">
        <authorList>
            <person name="Nowell W R."/>
        </authorList>
    </citation>
    <scope>NUCLEOTIDE SEQUENCE</scope>
</reference>
<dbReference type="GO" id="GO:0005509">
    <property type="term" value="F:calcium ion binding"/>
    <property type="evidence" value="ECO:0007669"/>
    <property type="project" value="InterPro"/>
</dbReference>
<evidence type="ECO:0000259" key="2">
    <source>
        <dbReference type="PROSITE" id="PS50222"/>
    </source>
</evidence>
<name>A0A814YEI1_9BILA</name>
<feature type="domain" description="EF-hand" evidence="2">
    <location>
        <begin position="60"/>
        <end position="95"/>
    </location>
</feature>
<dbReference type="PROSITE" id="PS00018">
    <property type="entry name" value="EF_HAND_1"/>
    <property type="match status" value="2"/>
</dbReference>
<dbReference type="InterPro" id="IPR018247">
    <property type="entry name" value="EF_Hand_1_Ca_BS"/>
</dbReference>
<dbReference type="SMART" id="SM00054">
    <property type="entry name" value="EFh"/>
    <property type="match status" value="2"/>
</dbReference>
<comment type="caution">
    <text evidence="3">The sequence shown here is derived from an EMBL/GenBank/DDBJ whole genome shotgun (WGS) entry which is preliminary data.</text>
</comment>
<protein>
    <recommendedName>
        <fullName evidence="2">EF-hand domain-containing protein</fullName>
    </recommendedName>
</protein>
<gene>
    <name evidence="3" type="ORF">QVE165_LOCUS27295</name>
</gene>
<dbReference type="AlphaFoldDB" id="A0A814YEI1"/>
<organism evidence="3 4">
    <name type="scientific">Adineta steineri</name>
    <dbReference type="NCBI Taxonomy" id="433720"/>
    <lineage>
        <taxon>Eukaryota</taxon>
        <taxon>Metazoa</taxon>
        <taxon>Spiralia</taxon>
        <taxon>Gnathifera</taxon>
        <taxon>Rotifera</taxon>
        <taxon>Eurotatoria</taxon>
        <taxon>Bdelloidea</taxon>
        <taxon>Adinetida</taxon>
        <taxon>Adinetidae</taxon>
        <taxon>Adineta</taxon>
    </lineage>
</organism>
<dbReference type="Gene3D" id="1.10.238.10">
    <property type="entry name" value="EF-hand"/>
    <property type="match status" value="1"/>
</dbReference>
<sequence length="105" mass="11301">MSSAHDVANAIPSNFDMAGLSNAFSNPQEAFRILDKNNDGRVTKEDLQMLLEQFGINGMAAKILSKYIFKQLDANGNGTIEPSDLTNANGILSSLMKMKQSGGGY</sequence>
<proteinExistence type="predicted"/>
<dbReference type="SUPFAM" id="SSF47473">
    <property type="entry name" value="EF-hand"/>
    <property type="match status" value="1"/>
</dbReference>
<dbReference type="CDD" id="cd00051">
    <property type="entry name" value="EFh"/>
    <property type="match status" value="1"/>
</dbReference>
<dbReference type="PROSITE" id="PS50222">
    <property type="entry name" value="EF_HAND_2"/>
    <property type="match status" value="2"/>
</dbReference>
<evidence type="ECO:0000256" key="1">
    <source>
        <dbReference type="ARBA" id="ARBA00022837"/>
    </source>
</evidence>